<sequence>MQLLWSGWTGYVAGLSISITPLTDPDYRPFSRRIAWLASDSDGNPVGSAFLRLNSKESLAHLSELELAVHPTERRRGIGSELLAVAAAAGREHEVRTILADATVESPGDHFLRSRGFTVGLTLIFARLSLSEASPAALSPAAPPGYRLESWSGVVSDELVETYADARTAMDDAPVGDISYGPEIWDVDRVRHVAKVVEDRGEHLLTVSAIEQATGKIVGFTELVVPADGKGDAQHYGTAVLPEHRGHGLSLWMKADCIRRTRSAYPDLAGLLTDTVDTNAPMQRINTALGYQETHRTHRYTLDLE</sequence>
<dbReference type="PANTHER" id="PTHR43877">
    <property type="entry name" value="AMINOALKYLPHOSPHONATE N-ACETYLTRANSFERASE-RELATED-RELATED"/>
    <property type="match status" value="1"/>
</dbReference>
<evidence type="ECO:0000256" key="1">
    <source>
        <dbReference type="ARBA" id="ARBA00022679"/>
    </source>
</evidence>
<dbReference type="Pfam" id="PF13508">
    <property type="entry name" value="Acetyltransf_7"/>
    <property type="match status" value="1"/>
</dbReference>
<dbReference type="Gene3D" id="3.40.630.30">
    <property type="match status" value="1"/>
</dbReference>
<evidence type="ECO:0000313" key="5">
    <source>
        <dbReference type="Proteomes" id="UP000295151"/>
    </source>
</evidence>
<gene>
    <name evidence="4" type="ORF">EV138_6687</name>
</gene>
<dbReference type="AlphaFoldDB" id="A0A4R7SZP3"/>
<accession>A0A4R7SZP3</accession>
<keyword evidence="5" id="KW-1185">Reference proteome</keyword>
<feature type="domain" description="N-acetyltransferase" evidence="3">
    <location>
        <begin position="168"/>
        <end position="305"/>
    </location>
</feature>
<evidence type="ECO:0000256" key="2">
    <source>
        <dbReference type="ARBA" id="ARBA00023315"/>
    </source>
</evidence>
<keyword evidence="1 4" id="KW-0808">Transferase</keyword>
<dbReference type="InterPro" id="IPR050832">
    <property type="entry name" value="Bact_Acetyltransf"/>
</dbReference>
<dbReference type="GO" id="GO:0016747">
    <property type="term" value="F:acyltransferase activity, transferring groups other than amino-acyl groups"/>
    <property type="evidence" value="ECO:0007669"/>
    <property type="project" value="InterPro"/>
</dbReference>
<proteinExistence type="predicted"/>
<dbReference type="Proteomes" id="UP000295151">
    <property type="component" value="Unassembled WGS sequence"/>
</dbReference>
<reference evidence="4 5" key="1">
    <citation type="submission" date="2019-03" db="EMBL/GenBank/DDBJ databases">
        <title>Genomic Encyclopedia of Type Strains, Phase III (KMG-III): the genomes of soil and plant-associated and newly described type strains.</title>
        <authorList>
            <person name="Whitman W."/>
        </authorList>
    </citation>
    <scope>NUCLEOTIDE SEQUENCE [LARGE SCALE GENOMIC DNA]</scope>
    <source>
        <strain evidence="4 5">VKM Ac-2575</strain>
    </source>
</reference>
<dbReference type="InterPro" id="IPR016181">
    <property type="entry name" value="Acyl_CoA_acyltransferase"/>
</dbReference>
<feature type="domain" description="N-acetyltransferase" evidence="3">
    <location>
        <begin position="1"/>
        <end position="137"/>
    </location>
</feature>
<protein>
    <submittedName>
        <fullName evidence="4">Acetyltransferase (GNAT) family protein</fullName>
    </submittedName>
</protein>
<dbReference type="PANTHER" id="PTHR43877:SF1">
    <property type="entry name" value="ACETYLTRANSFERASE"/>
    <property type="match status" value="1"/>
</dbReference>
<evidence type="ECO:0000259" key="3">
    <source>
        <dbReference type="PROSITE" id="PS51186"/>
    </source>
</evidence>
<keyword evidence="2" id="KW-0012">Acyltransferase</keyword>
<evidence type="ECO:0000313" key="4">
    <source>
        <dbReference type="EMBL" id="TDU84216.1"/>
    </source>
</evidence>
<dbReference type="EMBL" id="SOCE01000002">
    <property type="protein sequence ID" value="TDU84216.1"/>
    <property type="molecule type" value="Genomic_DNA"/>
</dbReference>
<dbReference type="SUPFAM" id="SSF55729">
    <property type="entry name" value="Acyl-CoA N-acyltransferases (Nat)"/>
    <property type="match status" value="2"/>
</dbReference>
<dbReference type="PROSITE" id="PS51186">
    <property type="entry name" value="GNAT"/>
    <property type="match status" value="2"/>
</dbReference>
<organism evidence="4 5">
    <name type="scientific">Kribbella voronezhensis</name>
    <dbReference type="NCBI Taxonomy" id="2512212"/>
    <lineage>
        <taxon>Bacteria</taxon>
        <taxon>Bacillati</taxon>
        <taxon>Actinomycetota</taxon>
        <taxon>Actinomycetes</taxon>
        <taxon>Propionibacteriales</taxon>
        <taxon>Kribbellaceae</taxon>
        <taxon>Kribbella</taxon>
    </lineage>
</organism>
<dbReference type="InterPro" id="IPR000182">
    <property type="entry name" value="GNAT_dom"/>
</dbReference>
<name>A0A4R7SZP3_9ACTN</name>
<dbReference type="CDD" id="cd04301">
    <property type="entry name" value="NAT_SF"/>
    <property type="match status" value="1"/>
</dbReference>
<comment type="caution">
    <text evidence="4">The sequence shown here is derived from an EMBL/GenBank/DDBJ whole genome shotgun (WGS) entry which is preliminary data.</text>
</comment>